<sequence>MLTLDCEKFGCFPFTPAGILLELTVLLGILDLRACLTASSCFSKCEDNLLRETDSSLPSSGCLPVAVIISNKLSISDICRQLISTCDISD</sequence>
<organism evidence="1">
    <name type="scientific">Schistosoma curassoni</name>
    <dbReference type="NCBI Taxonomy" id="6186"/>
    <lineage>
        <taxon>Eukaryota</taxon>
        <taxon>Metazoa</taxon>
        <taxon>Spiralia</taxon>
        <taxon>Lophotrochozoa</taxon>
        <taxon>Platyhelminthes</taxon>
        <taxon>Trematoda</taxon>
        <taxon>Digenea</taxon>
        <taxon>Strigeidida</taxon>
        <taxon>Schistosomatoidea</taxon>
        <taxon>Schistosomatidae</taxon>
        <taxon>Schistosoma</taxon>
    </lineage>
</organism>
<evidence type="ECO:0000313" key="1">
    <source>
        <dbReference type="WBParaSite" id="SCUD_0000503301-mRNA-1"/>
    </source>
</evidence>
<name>A0A183JQP4_9TREM</name>
<reference evidence="1" key="1">
    <citation type="submission" date="2016-06" db="UniProtKB">
        <authorList>
            <consortium name="WormBaseParasite"/>
        </authorList>
    </citation>
    <scope>IDENTIFICATION</scope>
</reference>
<dbReference type="AlphaFoldDB" id="A0A183JQP4"/>
<dbReference type="WBParaSite" id="SCUD_0000503301-mRNA-1">
    <property type="protein sequence ID" value="SCUD_0000503301-mRNA-1"/>
    <property type="gene ID" value="SCUD_0000503301"/>
</dbReference>
<accession>A0A183JQP4</accession>
<proteinExistence type="predicted"/>
<protein>
    <submittedName>
        <fullName evidence="1">Secreted protein</fullName>
    </submittedName>
</protein>